<evidence type="ECO:0000313" key="2">
    <source>
        <dbReference type="EMBL" id="QDZ07431.1"/>
    </source>
</evidence>
<proteinExistence type="predicted"/>
<keyword evidence="3" id="KW-1185">Reference proteome</keyword>
<evidence type="ECO:0000313" key="3">
    <source>
        <dbReference type="Proteomes" id="UP000315673"/>
    </source>
</evidence>
<sequence length="101" mass="11715">MSTPTPSEELEVIAKGPSKQQSRRQLRAMRDRWRRDLDKLEADQPVGDRWDWATPNIEVQRNLATAIAWIDGMITGRKVRDEDYAERDAAALRSHLQEQSQ</sequence>
<evidence type="ECO:0000256" key="1">
    <source>
        <dbReference type="SAM" id="MobiDB-lite"/>
    </source>
</evidence>
<dbReference type="RefSeq" id="WP_146570870.1">
    <property type="nucleotide sequence ID" value="NZ_CP042306.1"/>
</dbReference>
<dbReference type="EMBL" id="CP042306">
    <property type="protein sequence ID" value="QDZ07431.1"/>
    <property type="molecule type" value="Genomic_DNA"/>
</dbReference>
<name>A0A5B8LHC4_9SPHN</name>
<accession>A0A5B8LHC4</accession>
<organism evidence="2 3">
    <name type="scientific">Sphingomonas panacisoli</name>
    <dbReference type="NCBI Taxonomy" id="1813879"/>
    <lineage>
        <taxon>Bacteria</taxon>
        <taxon>Pseudomonadati</taxon>
        <taxon>Pseudomonadota</taxon>
        <taxon>Alphaproteobacteria</taxon>
        <taxon>Sphingomonadales</taxon>
        <taxon>Sphingomonadaceae</taxon>
        <taxon>Sphingomonas</taxon>
    </lineage>
</organism>
<dbReference type="KEGG" id="spai:FPZ24_08030"/>
<reference evidence="2 3" key="1">
    <citation type="submission" date="2019-07" db="EMBL/GenBank/DDBJ databases">
        <title>Full genome sequence of Sphingomonas sp. 4R-6-7(HKS19).</title>
        <authorList>
            <person name="Im W.-T."/>
        </authorList>
    </citation>
    <scope>NUCLEOTIDE SEQUENCE [LARGE SCALE GENOMIC DNA]</scope>
    <source>
        <strain evidence="2 3">HKS19</strain>
    </source>
</reference>
<gene>
    <name evidence="2" type="ORF">FPZ24_08030</name>
</gene>
<dbReference type="AlphaFoldDB" id="A0A5B8LHC4"/>
<protein>
    <submittedName>
        <fullName evidence="2">Uncharacterized protein</fullName>
    </submittedName>
</protein>
<feature type="region of interest" description="Disordered" evidence="1">
    <location>
        <begin position="1"/>
        <end position="28"/>
    </location>
</feature>
<dbReference type="Proteomes" id="UP000315673">
    <property type="component" value="Chromosome"/>
</dbReference>